<reference evidence="6 7" key="1">
    <citation type="submission" date="2016-10" db="EMBL/GenBank/DDBJ databases">
        <authorList>
            <person name="de Groot N.N."/>
        </authorList>
    </citation>
    <scope>NUCLEOTIDE SEQUENCE [LARGE SCALE GENOMIC DNA]</scope>
    <source>
        <strain evidence="6 7">DSM 22024</strain>
    </source>
</reference>
<dbReference type="Proteomes" id="UP000198983">
    <property type="component" value="Chromosome I"/>
</dbReference>
<evidence type="ECO:0000256" key="2">
    <source>
        <dbReference type="ARBA" id="ARBA00022692"/>
    </source>
</evidence>
<sequence length="145" mass="15041">MSESISRRGTNRTATASPASTGRAVNVGLWVVQVVTALAFVLAALGKFGGDPMVVATFDRIGFGDWFRYVIGVLELLGAVALLVPPLAGLAGLAFVALMVGAAVVTVAVAGGSVVLPVGLLVLSALVAWGRWRSTARLWHTLTRR</sequence>
<dbReference type="AlphaFoldDB" id="A0A1H1VR45"/>
<dbReference type="GO" id="GO:0016020">
    <property type="term" value="C:membrane"/>
    <property type="evidence" value="ECO:0007669"/>
    <property type="project" value="UniProtKB-SubCell"/>
</dbReference>
<dbReference type="EMBL" id="LT629732">
    <property type="protein sequence ID" value="SDS86499.1"/>
    <property type="molecule type" value="Genomic_DNA"/>
</dbReference>
<evidence type="ECO:0000313" key="7">
    <source>
        <dbReference type="Proteomes" id="UP000198983"/>
    </source>
</evidence>
<feature type="transmembrane region" description="Helical" evidence="5">
    <location>
        <begin position="94"/>
        <end position="127"/>
    </location>
</feature>
<name>A0A1H1VR45_9ACTN</name>
<evidence type="ECO:0000256" key="4">
    <source>
        <dbReference type="ARBA" id="ARBA00023136"/>
    </source>
</evidence>
<keyword evidence="7" id="KW-1185">Reference proteome</keyword>
<proteinExistence type="predicted"/>
<organism evidence="6 7">
    <name type="scientific">Actinopolymorpha singaporensis</name>
    <dbReference type="NCBI Taxonomy" id="117157"/>
    <lineage>
        <taxon>Bacteria</taxon>
        <taxon>Bacillati</taxon>
        <taxon>Actinomycetota</taxon>
        <taxon>Actinomycetes</taxon>
        <taxon>Propionibacteriales</taxon>
        <taxon>Actinopolymorphaceae</taxon>
        <taxon>Actinopolymorpha</taxon>
    </lineage>
</organism>
<dbReference type="Pfam" id="PF13564">
    <property type="entry name" value="DoxX_2"/>
    <property type="match status" value="1"/>
</dbReference>
<feature type="transmembrane region" description="Helical" evidence="5">
    <location>
        <begin position="27"/>
        <end position="45"/>
    </location>
</feature>
<accession>A0A1H1VR45</accession>
<evidence type="ECO:0000256" key="1">
    <source>
        <dbReference type="ARBA" id="ARBA00004141"/>
    </source>
</evidence>
<dbReference type="InterPro" id="IPR032808">
    <property type="entry name" value="DoxX"/>
</dbReference>
<keyword evidence="4 5" id="KW-0472">Membrane</keyword>
<feature type="transmembrane region" description="Helical" evidence="5">
    <location>
        <begin position="66"/>
        <end position="88"/>
    </location>
</feature>
<dbReference type="OrthoDB" id="3576439at2"/>
<gene>
    <name evidence="6" type="ORF">SAMN04489717_4149</name>
</gene>
<protein>
    <submittedName>
        <fullName evidence="6">DoxX-like family protein</fullName>
    </submittedName>
</protein>
<dbReference type="RefSeq" id="WP_092655259.1">
    <property type="nucleotide sequence ID" value="NZ_LT629732.1"/>
</dbReference>
<dbReference type="STRING" id="117157.SAMN04489717_4149"/>
<comment type="subcellular location">
    <subcellularLocation>
        <location evidence="1">Membrane</location>
        <topology evidence="1">Multi-pass membrane protein</topology>
    </subcellularLocation>
</comment>
<keyword evidence="2 5" id="KW-0812">Transmembrane</keyword>
<evidence type="ECO:0000256" key="5">
    <source>
        <dbReference type="SAM" id="Phobius"/>
    </source>
</evidence>
<evidence type="ECO:0000256" key="3">
    <source>
        <dbReference type="ARBA" id="ARBA00022989"/>
    </source>
</evidence>
<evidence type="ECO:0000313" key="6">
    <source>
        <dbReference type="EMBL" id="SDS86499.1"/>
    </source>
</evidence>
<keyword evidence="3 5" id="KW-1133">Transmembrane helix</keyword>